<name>A0AAN6JQC1_9BASI</name>
<dbReference type="EMBL" id="JAPDMQ010000257">
    <property type="protein sequence ID" value="KAK0528968.1"/>
    <property type="molecule type" value="Genomic_DNA"/>
</dbReference>
<evidence type="ECO:0000313" key="6">
    <source>
        <dbReference type="Proteomes" id="UP001176521"/>
    </source>
</evidence>
<dbReference type="GO" id="GO:0000812">
    <property type="term" value="C:Swr1 complex"/>
    <property type="evidence" value="ECO:0007669"/>
    <property type="project" value="TreeGrafter"/>
</dbReference>
<feature type="compositionally biased region" description="Low complexity" evidence="3">
    <location>
        <begin position="99"/>
        <end position="117"/>
    </location>
</feature>
<evidence type="ECO:0000256" key="3">
    <source>
        <dbReference type="SAM" id="MobiDB-lite"/>
    </source>
</evidence>
<comment type="caution">
    <text evidence="5">The sequence shown here is derived from an EMBL/GenBank/DDBJ whole genome shotgun (WGS) entry which is preliminary data.</text>
</comment>
<gene>
    <name evidence="5" type="ORF">OC842_004385</name>
</gene>
<feature type="domain" description="BCNT-C" evidence="4">
    <location>
        <begin position="62"/>
        <end position="173"/>
    </location>
</feature>
<dbReference type="InterPro" id="IPR027124">
    <property type="entry name" value="Swc5/CFDP1/2"/>
</dbReference>
<feature type="compositionally biased region" description="Low complexity" evidence="3">
    <location>
        <begin position="65"/>
        <end position="82"/>
    </location>
</feature>
<dbReference type="PANTHER" id="PTHR48407">
    <property type="entry name" value="CRANIOFACIAL DEVELOPMENT PROTEIN 1"/>
    <property type="match status" value="1"/>
</dbReference>
<feature type="compositionally biased region" description="Polar residues" evidence="3">
    <location>
        <begin position="20"/>
        <end position="29"/>
    </location>
</feature>
<feature type="compositionally biased region" description="Low complexity" evidence="3">
    <location>
        <begin position="30"/>
        <end position="54"/>
    </location>
</feature>
<protein>
    <recommendedName>
        <fullName evidence="2">SWR1-complex protein 5</fullName>
    </recommendedName>
</protein>
<dbReference type="AlphaFoldDB" id="A0AAN6JQC1"/>
<comment type="similarity">
    <text evidence="1">Belongs to the SWC5 family.</text>
</comment>
<reference evidence="5" key="1">
    <citation type="journal article" date="2023" name="PhytoFront">
        <title>Draft Genome Resources of Seven Strains of Tilletia horrida, Causal Agent of Kernel Smut of Rice.</title>
        <authorList>
            <person name="Khanal S."/>
            <person name="Antony Babu S."/>
            <person name="Zhou X.G."/>
        </authorList>
    </citation>
    <scope>NUCLEOTIDE SEQUENCE</scope>
    <source>
        <strain evidence="5">TX3</strain>
    </source>
</reference>
<sequence>MPAEENVEEKAAVSMMPAGTTASDASTVNASQVASIPQPSAPAPAASASSSTSSRPPPPKKKKSTLGAKAKAAAPTVKVPKLNTLEKSKLDWESYKQKAAAGATAASSSSNLAAATSVLTQEERDEMESQTRAGGSAKAGQMSGYLDRADFLDRVSERVEAAEDEQRKVGRHRR</sequence>
<organism evidence="5 6">
    <name type="scientific">Tilletia horrida</name>
    <dbReference type="NCBI Taxonomy" id="155126"/>
    <lineage>
        <taxon>Eukaryota</taxon>
        <taxon>Fungi</taxon>
        <taxon>Dikarya</taxon>
        <taxon>Basidiomycota</taxon>
        <taxon>Ustilaginomycotina</taxon>
        <taxon>Exobasidiomycetes</taxon>
        <taxon>Tilletiales</taxon>
        <taxon>Tilletiaceae</taxon>
        <taxon>Tilletia</taxon>
    </lineage>
</organism>
<evidence type="ECO:0000259" key="4">
    <source>
        <dbReference type="PROSITE" id="PS51279"/>
    </source>
</evidence>
<dbReference type="Proteomes" id="UP001176521">
    <property type="component" value="Unassembled WGS sequence"/>
</dbReference>
<evidence type="ECO:0000256" key="1">
    <source>
        <dbReference type="ARBA" id="ARBA00010465"/>
    </source>
</evidence>
<evidence type="ECO:0000256" key="2">
    <source>
        <dbReference type="ARBA" id="ARBA00019138"/>
    </source>
</evidence>
<dbReference type="Pfam" id="PF07572">
    <property type="entry name" value="BCNT"/>
    <property type="match status" value="1"/>
</dbReference>
<feature type="compositionally biased region" description="Basic and acidic residues" evidence="3">
    <location>
        <begin position="84"/>
        <end position="96"/>
    </location>
</feature>
<dbReference type="PANTHER" id="PTHR48407:SF1">
    <property type="entry name" value="CRANIOFACIAL DEVELOPMENT PROTEIN 1"/>
    <property type="match status" value="1"/>
</dbReference>
<proteinExistence type="inferred from homology"/>
<dbReference type="PROSITE" id="PS51279">
    <property type="entry name" value="BCNT_C"/>
    <property type="match status" value="1"/>
</dbReference>
<dbReference type="InterPro" id="IPR011421">
    <property type="entry name" value="BCNT-C"/>
</dbReference>
<keyword evidence="6" id="KW-1185">Reference proteome</keyword>
<accession>A0AAN6JQC1</accession>
<feature type="region of interest" description="Disordered" evidence="3">
    <location>
        <begin position="1"/>
        <end position="142"/>
    </location>
</feature>
<evidence type="ECO:0000313" key="5">
    <source>
        <dbReference type="EMBL" id="KAK0528968.1"/>
    </source>
</evidence>